<evidence type="ECO:0000256" key="3">
    <source>
        <dbReference type="ARBA" id="ARBA00010617"/>
    </source>
</evidence>
<name>W5MEI8_LEPOC</name>
<keyword evidence="4 10" id="KW-0349">Heme</keyword>
<dbReference type="PRINTS" id="PR00463">
    <property type="entry name" value="EP450I"/>
</dbReference>
<keyword evidence="9" id="KW-0472">Membrane</keyword>
<comment type="subcellular location">
    <subcellularLocation>
        <location evidence="2">Membrane</location>
    </subcellularLocation>
</comment>
<accession>W5MEI8</accession>
<evidence type="ECO:0000256" key="2">
    <source>
        <dbReference type="ARBA" id="ARBA00004370"/>
    </source>
</evidence>
<dbReference type="EMBL" id="AHAT01015916">
    <property type="status" value="NOT_ANNOTATED_CDS"/>
    <property type="molecule type" value="Genomic_DNA"/>
</dbReference>
<keyword evidence="6 11" id="KW-0560">Oxidoreductase</keyword>
<evidence type="ECO:0000256" key="5">
    <source>
        <dbReference type="ARBA" id="ARBA00022723"/>
    </source>
</evidence>
<evidence type="ECO:0000256" key="11">
    <source>
        <dbReference type="RuleBase" id="RU000461"/>
    </source>
</evidence>
<organism evidence="12 13">
    <name type="scientific">Lepisosteus oculatus</name>
    <name type="common">Spotted gar</name>
    <dbReference type="NCBI Taxonomy" id="7918"/>
    <lineage>
        <taxon>Eukaryota</taxon>
        <taxon>Metazoa</taxon>
        <taxon>Chordata</taxon>
        <taxon>Craniata</taxon>
        <taxon>Vertebrata</taxon>
        <taxon>Euteleostomi</taxon>
        <taxon>Actinopterygii</taxon>
        <taxon>Neopterygii</taxon>
        <taxon>Holostei</taxon>
        <taxon>Semionotiformes</taxon>
        <taxon>Lepisosteidae</taxon>
        <taxon>Lepisosteus</taxon>
    </lineage>
</organism>
<keyword evidence="5 10" id="KW-0479">Metal-binding</keyword>
<reference evidence="12" key="2">
    <citation type="submission" date="2025-08" db="UniProtKB">
        <authorList>
            <consortium name="Ensembl"/>
        </authorList>
    </citation>
    <scope>IDENTIFICATION</scope>
</reference>
<dbReference type="InterPro" id="IPR017972">
    <property type="entry name" value="Cyt_P450_CS"/>
</dbReference>
<comment type="cofactor">
    <cofactor evidence="1 10">
        <name>heme</name>
        <dbReference type="ChEBI" id="CHEBI:30413"/>
    </cofactor>
</comment>
<dbReference type="HOGENOM" id="CLU_001570_22_0_1"/>
<protein>
    <submittedName>
        <fullName evidence="12">Cytochrome P450 2J2-like</fullName>
    </submittedName>
</protein>
<reference evidence="12" key="3">
    <citation type="submission" date="2025-09" db="UniProtKB">
        <authorList>
            <consortium name="Ensembl"/>
        </authorList>
    </citation>
    <scope>IDENTIFICATION</scope>
</reference>
<dbReference type="InParanoid" id="W5MEI8"/>
<dbReference type="InterPro" id="IPR002401">
    <property type="entry name" value="Cyt_P450_E_grp-I"/>
</dbReference>
<dbReference type="eggNOG" id="KOG0156">
    <property type="taxonomic scope" value="Eukaryota"/>
</dbReference>
<evidence type="ECO:0000313" key="12">
    <source>
        <dbReference type="Ensembl" id="ENSLOCP00000006797.1"/>
    </source>
</evidence>
<evidence type="ECO:0000256" key="8">
    <source>
        <dbReference type="ARBA" id="ARBA00023033"/>
    </source>
</evidence>
<proteinExistence type="inferred from homology"/>
<dbReference type="FunFam" id="1.10.630.10:FF:000004">
    <property type="entry name" value="cytochrome P450 2D15 isoform X1"/>
    <property type="match status" value="1"/>
</dbReference>
<dbReference type="Pfam" id="PF00067">
    <property type="entry name" value="p450"/>
    <property type="match status" value="1"/>
</dbReference>
<dbReference type="GO" id="GO:0020037">
    <property type="term" value="F:heme binding"/>
    <property type="evidence" value="ECO:0000318"/>
    <property type="project" value="GO_Central"/>
</dbReference>
<dbReference type="GO" id="GO:0006082">
    <property type="term" value="P:organic acid metabolic process"/>
    <property type="evidence" value="ECO:0000318"/>
    <property type="project" value="GO_Central"/>
</dbReference>
<evidence type="ECO:0000256" key="1">
    <source>
        <dbReference type="ARBA" id="ARBA00001971"/>
    </source>
</evidence>
<keyword evidence="7 10" id="KW-0408">Iron</keyword>
<evidence type="ECO:0000256" key="9">
    <source>
        <dbReference type="ARBA" id="ARBA00023136"/>
    </source>
</evidence>
<dbReference type="PROSITE" id="PS00086">
    <property type="entry name" value="CYTOCHROME_P450"/>
    <property type="match status" value="1"/>
</dbReference>
<dbReference type="Proteomes" id="UP000018468">
    <property type="component" value="Linkage group LG10"/>
</dbReference>
<dbReference type="InterPro" id="IPR050182">
    <property type="entry name" value="Cytochrome_P450_fam2"/>
</dbReference>
<evidence type="ECO:0000256" key="10">
    <source>
        <dbReference type="PIRSR" id="PIRSR602401-1"/>
    </source>
</evidence>
<keyword evidence="8 11" id="KW-0503">Monooxygenase</keyword>
<dbReference type="GO" id="GO:0016712">
    <property type="term" value="F:oxidoreductase activity, acting on paired donors, with incorporation or reduction of molecular oxygen, reduced flavin or flavoprotein as one donor, and incorporation of one atom of oxygen"/>
    <property type="evidence" value="ECO:0000318"/>
    <property type="project" value="GO_Central"/>
</dbReference>
<comment type="similarity">
    <text evidence="3 11">Belongs to the cytochrome P450 family.</text>
</comment>
<dbReference type="Ensembl" id="ENSLOCT00000006805.1">
    <property type="protein sequence ID" value="ENSLOCP00000006797.1"/>
    <property type="gene ID" value="ENSLOCG00000005628.1"/>
</dbReference>
<dbReference type="GO" id="GO:0005506">
    <property type="term" value="F:iron ion binding"/>
    <property type="evidence" value="ECO:0007669"/>
    <property type="project" value="InterPro"/>
</dbReference>
<keyword evidence="13" id="KW-1185">Reference proteome</keyword>
<dbReference type="GO" id="GO:0006805">
    <property type="term" value="P:xenobiotic metabolic process"/>
    <property type="evidence" value="ECO:0000318"/>
    <property type="project" value="GO_Central"/>
</dbReference>
<dbReference type="SUPFAM" id="SSF48264">
    <property type="entry name" value="Cytochrome P450"/>
    <property type="match status" value="1"/>
</dbReference>
<dbReference type="InterPro" id="IPR036396">
    <property type="entry name" value="Cyt_P450_sf"/>
</dbReference>
<reference evidence="13" key="1">
    <citation type="submission" date="2011-12" db="EMBL/GenBank/DDBJ databases">
        <title>The Draft Genome of Lepisosteus oculatus.</title>
        <authorList>
            <consortium name="The Broad Institute Genome Assembly &amp; Analysis Group"/>
            <consortium name="Computational R&amp;D Group"/>
            <consortium name="and Sequencing Platform"/>
            <person name="Di Palma F."/>
            <person name="Alfoldi J."/>
            <person name="Johnson J."/>
            <person name="Berlin A."/>
            <person name="Gnerre S."/>
            <person name="Jaffe D."/>
            <person name="MacCallum I."/>
            <person name="Young S."/>
            <person name="Walker B.J."/>
            <person name="Lander E.S."/>
            <person name="Lindblad-Toh K."/>
        </authorList>
    </citation>
    <scope>NUCLEOTIDE SEQUENCE [LARGE SCALE GENOMIC DNA]</scope>
</reference>
<dbReference type="CDD" id="cd11026">
    <property type="entry name" value="CYP2"/>
    <property type="match status" value="1"/>
</dbReference>
<dbReference type="FunCoup" id="W5MEI8">
    <property type="interactions" value="410"/>
</dbReference>
<dbReference type="PANTHER" id="PTHR24300">
    <property type="entry name" value="CYTOCHROME P450 508A4-RELATED"/>
    <property type="match status" value="1"/>
</dbReference>
<dbReference type="InterPro" id="IPR008069">
    <property type="entry name" value="Cyt_P450_E_grp-I_CYP2D-like"/>
</dbReference>
<dbReference type="PRINTS" id="PR00385">
    <property type="entry name" value="P450"/>
</dbReference>
<dbReference type="EMBL" id="AHAT01015915">
    <property type="status" value="NOT_ANNOTATED_CDS"/>
    <property type="molecule type" value="Genomic_DNA"/>
</dbReference>
<dbReference type="GeneTree" id="ENSGT00950000182879"/>
<evidence type="ECO:0000256" key="6">
    <source>
        <dbReference type="ARBA" id="ARBA00023002"/>
    </source>
</evidence>
<evidence type="ECO:0000313" key="13">
    <source>
        <dbReference type="Proteomes" id="UP000018468"/>
    </source>
</evidence>
<feature type="binding site" description="axial binding residue" evidence="10">
    <location>
        <position position="448"/>
    </location>
    <ligand>
        <name>heme</name>
        <dbReference type="ChEBI" id="CHEBI:30413"/>
    </ligand>
    <ligandPart>
        <name>Fe</name>
        <dbReference type="ChEBI" id="CHEBI:18248"/>
    </ligandPart>
</feature>
<dbReference type="Bgee" id="ENSLOCG00000005628">
    <property type="expression patterns" value="Expressed in liver and 8 other cell types or tissues"/>
</dbReference>
<dbReference type="EMBL" id="AHAT01015917">
    <property type="status" value="NOT_ANNOTATED_CDS"/>
    <property type="molecule type" value="Genomic_DNA"/>
</dbReference>
<evidence type="ECO:0000256" key="7">
    <source>
        <dbReference type="ARBA" id="ARBA00023004"/>
    </source>
</evidence>
<dbReference type="GO" id="GO:0005737">
    <property type="term" value="C:cytoplasm"/>
    <property type="evidence" value="ECO:0000318"/>
    <property type="project" value="GO_Central"/>
</dbReference>
<dbReference type="Gene3D" id="1.10.630.10">
    <property type="entry name" value="Cytochrome P450"/>
    <property type="match status" value="1"/>
</dbReference>
<dbReference type="InterPro" id="IPR001128">
    <property type="entry name" value="Cyt_P450"/>
</dbReference>
<dbReference type="PANTHER" id="PTHR24300:SF177">
    <property type="entry name" value="CYTOCHROME P450 2J2"/>
    <property type="match status" value="1"/>
</dbReference>
<dbReference type="GO" id="GO:0016020">
    <property type="term" value="C:membrane"/>
    <property type="evidence" value="ECO:0007669"/>
    <property type="project" value="UniProtKB-SubCell"/>
</dbReference>
<evidence type="ECO:0000256" key="4">
    <source>
        <dbReference type="ARBA" id="ARBA00022617"/>
    </source>
</evidence>
<dbReference type="AlphaFoldDB" id="W5MEI8"/>
<dbReference type="PRINTS" id="PR01686">
    <property type="entry name" value="EP450ICYP2D"/>
</dbReference>
<dbReference type="STRING" id="7918.ENSLOCP00000006797"/>
<sequence length="501" mass="57145">QEYLISMLHYILEGLDAQSILLFLAVFLLIIDIVKNKNPKNFPPGPWGLPFVGNVFNIDTKHPHIYMGKLAENYGDVFSLRLGREKIVFVMGYQLVKDALVNQGDAFADRPCGPFADAVYGGLGLFLSNGYRWKKQRRFALSTLRDFGLGRKTLESVISDESRFLQEAIEEEQGKPFNPHLLLNCGISNIICSLVFGHRFHYSNNSFQRMLYMMSVIMHLEGSIWAQLYDAFPSIMKCLPGPHKQLFSYHREVKAFIREQIKKHKEDWDPSTPRDYIDSYLTQIENSAKDAAAGFHEENLVLCSLDLFIAGTETTTTSLLWALLYMIKYPDIQKKVQAEIDRVIGKERQPSMADRVYLPYTDAVIHETQRHGNTVPLNAPRMTNKDTTLGGHFLPKGTTIIANLTSVLFDKTEWQTPNTFNPGHFLDSEGKFLRREAFIPFSAGGRMCLGEQLARMELFLFFTFLLQKFTFTSTDGKQPSMEYKLGVVRNPLPFSICAVSR</sequence>
<dbReference type="OMA" id="VAMIVKE"/>